<dbReference type="InterPro" id="IPR004481">
    <property type="entry name" value="K/Na/Ca-exchanger"/>
</dbReference>
<dbReference type="EMBL" id="CP003362">
    <property type="protein sequence ID" value="AGB49136.1"/>
    <property type="molecule type" value="Genomic_DNA"/>
</dbReference>
<evidence type="ECO:0000256" key="3">
    <source>
        <dbReference type="ARBA" id="ARBA00022989"/>
    </source>
</evidence>
<evidence type="ECO:0000313" key="8">
    <source>
        <dbReference type="Proteomes" id="UP000010866"/>
    </source>
</evidence>
<sequence length="314" mass="33872" precursor="true">MIAITVLLFILSLLMITKGADWFVESAVSISEKSGIPKVIVGATIVSFATTSPEFAVSATAALLGHTDMTVGNAVGSVTCNIGLILGSVLAVKAASVDVESFIRKGFFMALAGITLIVVSLDQHISKTDGIILLIIFVGFLYYNYKLQRAIFDGPEKVERTPLREMQKDIAYFLIGAILVVIGSRIMVNSGIELARIVGIPEMIISLTLVAFGTSLPEFITAISSTMKGHQDLSIGNIIGANTMDITLILGVCAQITSLEILDQSLSYDFPAMLAFVFLLLIFGVTKKRLERWEGASMVLLYGLYVAGLMRWYA</sequence>
<evidence type="ECO:0000313" key="7">
    <source>
        <dbReference type="EMBL" id="AGB49136.1"/>
    </source>
</evidence>
<reference evidence="8" key="1">
    <citation type="submission" date="2012-02" db="EMBL/GenBank/DDBJ databases">
        <title>Complete sequence of chromosome of Methanomethylovorans hollandica DSM 15978.</title>
        <authorList>
            <person name="Lucas S."/>
            <person name="Copeland A."/>
            <person name="Lapidus A."/>
            <person name="Glavina del Rio T."/>
            <person name="Dalin E."/>
            <person name="Tice H."/>
            <person name="Bruce D."/>
            <person name="Goodwin L."/>
            <person name="Pitluck S."/>
            <person name="Peters L."/>
            <person name="Mikhailova N."/>
            <person name="Held B."/>
            <person name="Kyrpides N."/>
            <person name="Mavromatis K."/>
            <person name="Ivanova N."/>
            <person name="Brettin T."/>
            <person name="Detter J.C."/>
            <person name="Han C."/>
            <person name="Larimer F."/>
            <person name="Land M."/>
            <person name="Hauser L."/>
            <person name="Markowitz V."/>
            <person name="Cheng J.-F."/>
            <person name="Hugenholtz P."/>
            <person name="Woyke T."/>
            <person name="Wu D."/>
            <person name="Spring S."/>
            <person name="Schroeder M."/>
            <person name="Brambilla E."/>
            <person name="Klenk H.-P."/>
            <person name="Eisen J.A."/>
        </authorList>
    </citation>
    <scope>NUCLEOTIDE SEQUENCE [LARGE SCALE GENOMIC DNA]</scope>
    <source>
        <strain evidence="8">DSM 15978 / NBRC 107637 / DMS1</strain>
    </source>
</reference>
<dbReference type="AlphaFoldDB" id="L0KVH3"/>
<accession>L0KVH3</accession>
<name>L0KVH3_METHD</name>
<dbReference type="GO" id="GO:0005886">
    <property type="term" value="C:plasma membrane"/>
    <property type="evidence" value="ECO:0007669"/>
    <property type="project" value="TreeGrafter"/>
</dbReference>
<keyword evidence="2 5" id="KW-0812">Transmembrane</keyword>
<dbReference type="KEGG" id="mhz:Metho_0893"/>
<evidence type="ECO:0000256" key="5">
    <source>
        <dbReference type="SAM" id="Phobius"/>
    </source>
</evidence>
<feature type="transmembrane region" description="Helical" evidence="5">
    <location>
        <begin position="194"/>
        <end position="214"/>
    </location>
</feature>
<keyword evidence="8" id="KW-1185">Reference proteome</keyword>
<keyword evidence="4 5" id="KW-0472">Membrane</keyword>
<feature type="transmembrane region" description="Helical" evidence="5">
    <location>
        <begin position="74"/>
        <end position="95"/>
    </location>
</feature>
<evidence type="ECO:0000256" key="1">
    <source>
        <dbReference type="ARBA" id="ARBA00004141"/>
    </source>
</evidence>
<dbReference type="Proteomes" id="UP000010866">
    <property type="component" value="Chromosome"/>
</dbReference>
<feature type="transmembrane region" description="Helical" evidence="5">
    <location>
        <begin position="131"/>
        <end position="147"/>
    </location>
</feature>
<feature type="domain" description="Sodium/calcium exchanger membrane region" evidence="6">
    <location>
        <begin position="6"/>
        <end position="145"/>
    </location>
</feature>
<dbReference type="GO" id="GO:0005262">
    <property type="term" value="F:calcium channel activity"/>
    <property type="evidence" value="ECO:0007669"/>
    <property type="project" value="TreeGrafter"/>
</dbReference>
<feature type="transmembrane region" description="Helical" evidence="5">
    <location>
        <begin position="235"/>
        <end position="258"/>
    </location>
</feature>
<feature type="transmembrane region" description="Helical" evidence="5">
    <location>
        <begin position="170"/>
        <end position="188"/>
    </location>
</feature>
<comment type="subcellular location">
    <subcellularLocation>
        <location evidence="1">Membrane</location>
        <topology evidence="1">Multi-pass membrane protein</topology>
    </subcellularLocation>
</comment>
<dbReference type="STRING" id="867904.Metho_0893"/>
<dbReference type="OrthoDB" id="142185at2157"/>
<feature type="transmembrane region" description="Helical" evidence="5">
    <location>
        <begin position="293"/>
        <end position="313"/>
    </location>
</feature>
<feature type="transmembrane region" description="Helical" evidence="5">
    <location>
        <begin position="270"/>
        <end position="286"/>
    </location>
</feature>
<dbReference type="HOGENOM" id="CLU_007948_0_1_2"/>
<dbReference type="GO" id="GO:0008273">
    <property type="term" value="F:calcium, potassium:sodium antiporter activity"/>
    <property type="evidence" value="ECO:0007669"/>
    <property type="project" value="TreeGrafter"/>
</dbReference>
<dbReference type="InterPro" id="IPR004837">
    <property type="entry name" value="NaCa_Exmemb"/>
</dbReference>
<feature type="transmembrane region" description="Helical" evidence="5">
    <location>
        <begin position="107"/>
        <end position="125"/>
    </location>
</feature>
<keyword evidence="3 5" id="KW-1133">Transmembrane helix</keyword>
<dbReference type="NCBIfam" id="TIGR00367">
    <property type="entry name" value="calcium/sodium antiporter"/>
    <property type="match status" value="1"/>
</dbReference>
<dbReference type="Gene3D" id="1.20.1420.30">
    <property type="entry name" value="NCX, central ion-binding region"/>
    <property type="match status" value="1"/>
</dbReference>
<proteinExistence type="predicted"/>
<gene>
    <name evidence="7" type="ordered locus">Metho_0893</name>
</gene>
<evidence type="ECO:0000259" key="6">
    <source>
        <dbReference type="Pfam" id="PF01699"/>
    </source>
</evidence>
<dbReference type="GO" id="GO:0006874">
    <property type="term" value="P:intracellular calcium ion homeostasis"/>
    <property type="evidence" value="ECO:0007669"/>
    <property type="project" value="TreeGrafter"/>
</dbReference>
<dbReference type="PANTHER" id="PTHR10846">
    <property type="entry name" value="SODIUM/POTASSIUM/CALCIUM EXCHANGER"/>
    <property type="match status" value="1"/>
</dbReference>
<dbReference type="PANTHER" id="PTHR10846:SF8">
    <property type="entry name" value="INNER MEMBRANE PROTEIN YRBG"/>
    <property type="match status" value="1"/>
</dbReference>
<feature type="domain" description="Sodium/calcium exchanger membrane region" evidence="6">
    <location>
        <begin position="170"/>
        <end position="308"/>
    </location>
</feature>
<organism evidence="7 8">
    <name type="scientific">Methanomethylovorans hollandica (strain DSM 15978 / NBRC 107637 / DMS1)</name>
    <dbReference type="NCBI Taxonomy" id="867904"/>
    <lineage>
        <taxon>Archaea</taxon>
        <taxon>Methanobacteriati</taxon>
        <taxon>Methanobacteriota</taxon>
        <taxon>Stenosarchaea group</taxon>
        <taxon>Methanomicrobia</taxon>
        <taxon>Methanosarcinales</taxon>
        <taxon>Methanosarcinaceae</taxon>
        <taxon>Methanomethylovorans</taxon>
    </lineage>
</organism>
<protein>
    <submittedName>
        <fullName evidence="7">K+dependent Na+ exchanger related-protein</fullName>
    </submittedName>
</protein>
<dbReference type="Pfam" id="PF01699">
    <property type="entry name" value="Na_Ca_ex"/>
    <property type="match status" value="2"/>
</dbReference>
<evidence type="ECO:0000256" key="2">
    <source>
        <dbReference type="ARBA" id="ARBA00022692"/>
    </source>
</evidence>
<evidence type="ECO:0000256" key="4">
    <source>
        <dbReference type="ARBA" id="ARBA00023136"/>
    </source>
</evidence>
<dbReference type="InterPro" id="IPR044880">
    <property type="entry name" value="NCX_ion-bd_dom_sf"/>
</dbReference>